<gene>
    <name evidence="2" type="ORF">KHA93_13255</name>
</gene>
<dbReference type="AlphaFoldDB" id="A0A942YME1"/>
<dbReference type="PANTHER" id="PTHR43245:SF58">
    <property type="entry name" value="BLL5923 PROTEIN"/>
    <property type="match status" value="1"/>
</dbReference>
<evidence type="ECO:0000313" key="3">
    <source>
        <dbReference type="Proteomes" id="UP000682713"/>
    </source>
</evidence>
<organism evidence="2 3">
    <name type="scientific">Lederbergia citrisecunda</name>
    <dbReference type="NCBI Taxonomy" id="2833583"/>
    <lineage>
        <taxon>Bacteria</taxon>
        <taxon>Bacillati</taxon>
        <taxon>Bacillota</taxon>
        <taxon>Bacilli</taxon>
        <taxon>Bacillales</taxon>
        <taxon>Bacillaceae</taxon>
        <taxon>Lederbergia</taxon>
    </lineage>
</organism>
<dbReference type="Proteomes" id="UP000682713">
    <property type="component" value="Unassembled WGS sequence"/>
</dbReference>
<dbReference type="RefSeq" id="WP_213111162.1">
    <property type="nucleotide sequence ID" value="NZ_JAGYPJ010000001.1"/>
</dbReference>
<dbReference type="Gene3D" id="3.40.50.720">
    <property type="entry name" value="NAD(P)-binding Rossmann-like Domain"/>
    <property type="match status" value="1"/>
</dbReference>
<dbReference type="InterPro" id="IPR050177">
    <property type="entry name" value="Lipid_A_modif_metabolic_enz"/>
</dbReference>
<dbReference type="PANTHER" id="PTHR43245">
    <property type="entry name" value="BIFUNCTIONAL POLYMYXIN RESISTANCE PROTEIN ARNA"/>
    <property type="match status" value="1"/>
</dbReference>
<evidence type="ECO:0000259" key="1">
    <source>
        <dbReference type="Pfam" id="PF01370"/>
    </source>
</evidence>
<comment type="caution">
    <text evidence="2">The sequence shown here is derived from an EMBL/GenBank/DDBJ whole genome shotgun (WGS) entry which is preliminary data.</text>
</comment>
<dbReference type="SUPFAM" id="SSF51735">
    <property type="entry name" value="NAD(P)-binding Rossmann-fold domains"/>
    <property type="match status" value="1"/>
</dbReference>
<accession>A0A942YME1</accession>
<dbReference type="Pfam" id="PF01370">
    <property type="entry name" value="Epimerase"/>
    <property type="match status" value="1"/>
</dbReference>
<feature type="domain" description="NAD-dependent epimerase/dehydratase" evidence="1">
    <location>
        <begin position="32"/>
        <end position="198"/>
    </location>
</feature>
<protein>
    <submittedName>
        <fullName evidence="2">NAD-dependent epimerase/dehydratase family protein</fullName>
    </submittedName>
</protein>
<proteinExistence type="predicted"/>
<dbReference type="EMBL" id="JAGYPJ010000001">
    <property type="protein sequence ID" value="MBS4200600.1"/>
    <property type="molecule type" value="Genomic_DNA"/>
</dbReference>
<dbReference type="InterPro" id="IPR036291">
    <property type="entry name" value="NAD(P)-bd_dom_sf"/>
</dbReference>
<evidence type="ECO:0000313" key="2">
    <source>
        <dbReference type="EMBL" id="MBS4200600.1"/>
    </source>
</evidence>
<name>A0A942YME1_9BACI</name>
<dbReference type="InterPro" id="IPR001509">
    <property type="entry name" value="Epimerase_deHydtase"/>
</dbReference>
<reference evidence="2 3" key="1">
    <citation type="submission" date="2021-05" db="EMBL/GenBank/DDBJ databases">
        <title>Novel Bacillus species.</title>
        <authorList>
            <person name="Liu G."/>
        </authorList>
    </citation>
    <scope>NUCLEOTIDE SEQUENCE [LARGE SCALE GENOMIC DNA]</scope>
    <source>
        <strain evidence="2 3">FJAT-49732</strain>
    </source>
</reference>
<keyword evidence="3" id="KW-1185">Reference proteome</keyword>
<sequence>MKKILITGVNSYIGTSFKKWISQYPDKYSVDAISLRDEHWKEKSFFGYDVIFHTAAIVHVKENDTANYFKVNKELTVELAKKAKKEGVKQFIFLSTMGVYGTETGFITKYTKPIPKTTYAQSKYEAEQPLLEINSSDFNVAILRPPIVYGKGCPGNYVRLARLALMLPIFPDIDNKRSMIYIDNLSEFIRIIIDNNQGGIYFPQNKEYVNTTDLVRLIAKAQGKEIKTSKVFNWALAIGLKMSRTLRKVFGSFVYDIGISGSCGTKMNMKKIDYEVVSFEESIVRTEGREQI</sequence>